<evidence type="ECO:0008006" key="4">
    <source>
        <dbReference type="Google" id="ProtNLM"/>
    </source>
</evidence>
<evidence type="ECO:0000313" key="2">
    <source>
        <dbReference type="EMBL" id="ASK61126.1"/>
    </source>
</evidence>
<accession>A0A220TZM0</accession>
<name>A0A220TZM0_9BACI</name>
<feature type="transmembrane region" description="Helical" evidence="1">
    <location>
        <begin position="12"/>
        <end position="31"/>
    </location>
</feature>
<organism evidence="2 3">
    <name type="scientific">Virgibacillus phasianinus</name>
    <dbReference type="NCBI Taxonomy" id="2017483"/>
    <lineage>
        <taxon>Bacteria</taxon>
        <taxon>Bacillati</taxon>
        <taxon>Bacillota</taxon>
        <taxon>Bacilli</taxon>
        <taxon>Bacillales</taxon>
        <taxon>Bacillaceae</taxon>
        <taxon>Virgibacillus</taxon>
    </lineage>
</organism>
<feature type="transmembrane region" description="Helical" evidence="1">
    <location>
        <begin position="264"/>
        <end position="283"/>
    </location>
</feature>
<keyword evidence="3" id="KW-1185">Reference proteome</keyword>
<proteinExistence type="predicted"/>
<gene>
    <name evidence="2" type="ORF">CFK37_02415</name>
</gene>
<feature type="transmembrane region" description="Helical" evidence="1">
    <location>
        <begin position="133"/>
        <end position="154"/>
    </location>
</feature>
<dbReference type="EMBL" id="CP022315">
    <property type="protein sequence ID" value="ASK61126.1"/>
    <property type="molecule type" value="Genomic_DNA"/>
</dbReference>
<feature type="transmembrane region" description="Helical" evidence="1">
    <location>
        <begin position="192"/>
        <end position="211"/>
    </location>
</feature>
<keyword evidence="1" id="KW-1133">Transmembrane helix</keyword>
<keyword evidence="1" id="KW-0472">Membrane</keyword>
<sequence>MTPNSTIAKYYQLTSEGLFFYFLLVPILILYEHPIPLWGYLLMIVVSLALLSLGMRYISNYSMYLIGLIVLIPIAVYIGQFPIFSAVIFAVFMIWRFSVHDDVPDLRNQMQLFVYTSIALLIDVIFFYDDGLILIALIMLVVTVGGYQLSHIVVDGSIGVKQSLPFVIVFFAIVLSGSAIAFSAYRLANMIIPFLFSGLLKFFGAGIWWGLDAIGFTDLDIEALQNKIEGVTPKEIPKAKLDEMDNPFITDEEMAQEYNPPDLVNWWTIGIAVVLLLAVIFFLSRKKLRDPGKNTKRERIASDIVQGEFANKKKTGFFNRSVEKPTNEVRLEVFKFEQSAARKGIGRKQSETIEEWFQRIGINASYLDIYQKIRYGGSNLTEDEIQLFNQQLEKIKMSLNIR</sequence>
<keyword evidence="1" id="KW-0812">Transmembrane</keyword>
<feature type="transmembrane region" description="Helical" evidence="1">
    <location>
        <begin position="37"/>
        <end position="58"/>
    </location>
</feature>
<evidence type="ECO:0000313" key="3">
    <source>
        <dbReference type="Proteomes" id="UP000198312"/>
    </source>
</evidence>
<feature type="transmembrane region" description="Helical" evidence="1">
    <location>
        <begin position="166"/>
        <end position="185"/>
    </location>
</feature>
<dbReference type="RefSeq" id="WP_089060403.1">
    <property type="nucleotide sequence ID" value="NZ_CP022315.1"/>
</dbReference>
<feature type="transmembrane region" description="Helical" evidence="1">
    <location>
        <begin position="65"/>
        <end position="98"/>
    </location>
</feature>
<dbReference type="KEGG" id="vil:CFK37_02415"/>
<reference evidence="2 3" key="1">
    <citation type="submission" date="2017-07" db="EMBL/GenBank/DDBJ databases">
        <title>Virgibacillus sp. LM2416.</title>
        <authorList>
            <person name="Tak E.J."/>
            <person name="Bae J.-W."/>
        </authorList>
    </citation>
    <scope>NUCLEOTIDE SEQUENCE [LARGE SCALE GENOMIC DNA]</scope>
    <source>
        <strain evidence="2 3">LM2416</strain>
    </source>
</reference>
<feature type="transmembrane region" description="Helical" evidence="1">
    <location>
        <begin position="110"/>
        <end position="128"/>
    </location>
</feature>
<evidence type="ECO:0000256" key="1">
    <source>
        <dbReference type="SAM" id="Phobius"/>
    </source>
</evidence>
<dbReference type="Proteomes" id="UP000198312">
    <property type="component" value="Chromosome"/>
</dbReference>
<protein>
    <recommendedName>
        <fullName evidence="4">DUF4129 domain-containing protein</fullName>
    </recommendedName>
</protein>
<dbReference type="AlphaFoldDB" id="A0A220TZM0"/>
<dbReference type="OrthoDB" id="2352496at2"/>